<dbReference type="SUPFAM" id="SSF52972">
    <property type="entry name" value="ITPase-like"/>
    <property type="match status" value="1"/>
</dbReference>
<dbReference type="PANTHER" id="PTHR43213:SF5">
    <property type="entry name" value="BIFUNCTIONAL DTTP_UTP PYROPHOSPHATASE_METHYLTRANSFERASE PROTEIN-RELATED"/>
    <property type="match status" value="1"/>
</dbReference>
<dbReference type="InterPro" id="IPR029001">
    <property type="entry name" value="ITPase-like_fam"/>
</dbReference>
<keyword evidence="2" id="KW-0378">Hydrolase</keyword>
<evidence type="ECO:0000313" key="4">
    <source>
        <dbReference type="Proteomes" id="UP000654279"/>
    </source>
</evidence>
<evidence type="ECO:0000256" key="2">
    <source>
        <dbReference type="ARBA" id="ARBA00022801"/>
    </source>
</evidence>
<dbReference type="EMBL" id="JACRSO010000002">
    <property type="protein sequence ID" value="MBC8529154.1"/>
    <property type="molecule type" value="Genomic_DNA"/>
</dbReference>
<evidence type="ECO:0000256" key="1">
    <source>
        <dbReference type="ARBA" id="ARBA00001968"/>
    </source>
</evidence>
<dbReference type="PANTHER" id="PTHR43213">
    <property type="entry name" value="BIFUNCTIONAL DTTP/UTP PYROPHOSPHATASE/METHYLTRANSFERASE PROTEIN-RELATED"/>
    <property type="match status" value="1"/>
</dbReference>
<keyword evidence="4" id="KW-1185">Reference proteome</keyword>
<proteinExistence type="predicted"/>
<gene>
    <name evidence="3" type="ORF">H8699_06910</name>
</gene>
<sequence length="110" mass="12229">MTQDEIASYVATGEPMDKSDYPIRYKEEMMAAGWMDEKGRWKTDTGGEPWCKDKAGAYGIQGLGSPYIAQIEGNYDNVVGLPLALLRDWLKDWAKACGAERGGRYAAEKN</sequence>
<evidence type="ECO:0000313" key="3">
    <source>
        <dbReference type="EMBL" id="MBC8529154.1"/>
    </source>
</evidence>
<dbReference type="Gene3D" id="3.90.950.10">
    <property type="match status" value="1"/>
</dbReference>
<protein>
    <submittedName>
        <fullName evidence="3">Maf family protein</fullName>
    </submittedName>
</protein>
<dbReference type="GO" id="GO:0047429">
    <property type="term" value="F:nucleoside triphosphate diphosphatase activity"/>
    <property type="evidence" value="ECO:0007669"/>
    <property type="project" value="InterPro"/>
</dbReference>
<organism evidence="3 4">
    <name type="scientific">Luoshenia tenuis</name>
    <dbReference type="NCBI Taxonomy" id="2763654"/>
    <lineage>
        <taxon>Bacteria</taxon>
        <taxon>Bacillati</taxon>
        <taxon>Bacillota</taxon>
        <taxon>Clostridia</taxon>
        <taxon>Christensenellales</taxon>
        <taxon>Christensenellaceae</taxon>
        <taxon>Luoshenia</taxon>
    </lineage>
</organism>
<comment type="caution">
    <text evidence="3">The sequence shown here is derived from an EMBL/GenBank/DDBJ whole genome shotgun (WGS) entry which is preliminary data.</text>
</comment>
<reference evidence="3" key="1">
    <citation type="submission" date="2020-08" db="EMBL/GenBank/DDBJ databases">
        <title>Genome public.</title>
        <authorList>
            <person name="Liu C."/>
            <person name="Sun Q."/>
        </authorList>
    </citation>
    <scope>NUCLEOTIDE SEQUENCE</scope>
    <source>
        <strain evidence="3">NSJ-44</strain>
    </source>
</reference>
<dbReference type="AlphaFoldDB" id="A0A926D1B9"/>
<dbReference type="InterPro" id="IPR003697">
    <property type="entry name" value="Maf-like"/>
</dbReference>
<dbReference type="Pfam" id="PF02545">
    <property type="entry name" value="Maf"/>
    <property type="match status" value="1"/>
</dbReference>
<accession>A0A926D1B9</accession>
<dbReference type="Proteomes" id="UP000654279">
    <property type="component" value="Unassembled WGS sequence"/>
</dbReference>
<name>A0A926D1B9_9FIRM</name>
<comment type="cofactor">
    <cofactor evidence="1">
        <name>a divalent metal cation</name>
        <dbReference type="ChEBI" id="CHEBI:60240"/>
    </cofactor>
</comment>